<feature type="non-terminal residue" evidence="2">
    <location>
        <position position="75"/>
    </location>
</feature>
<evidence type="ECO:0000313" key="2">
    <source>
        <dbReference type="EMBL" id="CEK47843.1"/>
    </source>
</evidence>
<protein>
    <submittedName>
        <fullName evidence="2">Uncharacterized protein</fullName>
    </submittedName>
</protein>
<proteinExistence type="predicted"/>
<accession>A0A0B6XVC2</accession>
<reference evidence="2" key="1">
    <citation type="submission" date="2014-12" db="EMBL/GenBank/DDBJ databases">
        <title>Insight into the proteome of Arion vulgaris.</title>
        <authorList>
            <person name="Aradska J."/>
            <person name="Bulat T."/>
            <person name="Smidak R."/>
            <person name="Sarate P."/>
            <person name="Gangsoo J."/>
            <person name="Sialana F."/>
            <person name="Bilban M."/>
            <person name="Lubec G."/>
        </authorList>
    </citation>
    <scope>NUCLEOTIDE SEQUENCE</scope>
    <source>
        <tissue evidence="2">Skin</tissue>
    </source>
</reference>
<name>A0A0B6XVC2_9EUPU</name>
<sequence>LLQTDPLAAAALLSSEIPNKSLSSRDKSSGSPLKKRRRSKDATDGLVKPYLLNDSACSSKIDFYHNLLGSNSGSQ</sequence>
<dbReference type="AlphaFoldDB" id="A0A0B6XVC2"/>
<feature type="non-terminal residue" evidence="2">
    <location>
        <position position="1"/>
    </location>
</feature>
<dbReference type="EMBL" id="HACG01000978">
    <property type="protein sequence ID" value="CEK47843.1"/>
    <property type="molecule type" value="Transcribed_RNA"/>
</dbReference>
<organism evidence="2">
    <name type="scientific">Arion vulgaris</name>
    <dbReference type="NCBI Taxonomy" id="1028688"/>
    <lineage>
        <taxon>Eukaryota</taxon>
        <taxon>Metazoa</taxon>
        <taxon>Spiralia</taxon>
        <taxon>Lophotrochozoa</taxon>
        <taxon>Mollusca</taxon>
        <taxon>Gastropoda</taxon>
        <taxon>Heterobranchia</taxon>
        <taxon>Euthyneura</taxon>
        <taxon>Panpulmonata</taxon>
        <taxon>Eupulmonata</taxon>
        <taxon>Stylommatophora</taxon>
        <taxon>Helicina</taxon>
        <taxon>Arionoidea</taxon>
        <taxon>Arionidae</taxon>
        <taxon>Arion</taxon>
    </lineage>
</organism>
<gene>
    <name evidence="2" type="primary">ORF2406</name>
</gene>
<feature type="region of interest" description="Disordered" evidence="1">
    <location>
        <begin position="19"/>
        <end position="45"/>
    </location>
</feature>
<evidence type="ECO:0000256" key="1">
    <source>
        <dbReference type="SAM" id="MobiDB-lite"/>
    </source>
</evidence>